<comment type="caution">
    <text evidence="1">The sequence shown here is derived from an EMBL/GenBank/DDBJ whole genome shotgun (WGS) entry which is preliminary data.</text>
</comment>
<dbReference type="EMBL" id="NPEF01000078">
    <property type="protein sequence ID" value="PJZ93173.1"/>
    <property type="molecule type" value="Genomic_DNA"/>
</dbReference>
<dbReference type="AlphaFoldDB" id="A0A2N0B9I7"/>
<organism evidence="1">
    <name type="scientific">Leptospira ellisii</name>
    <dbReference type="NCBI Taxonomy" id="2023197"/>
    <lineage>
        <taxon>Bacteria</taxon>
        <taxon>Pseudomonadati</taxon>
        <taxon>Spirochaetota</taxon>
        <taxon>Spirochaetia</taxon>
        <taxon>Leptospirales</taxon>
        <taxon>Leptospiraceae</taxon>
        <taxon>Leptospira</taxon>
    </lineage>
</organism>
<sequence length="150" mass="17133">MIRFNDFSICKKKNILNRMDPKTATAADPKRKQTRLRRIGGSKREMFVPVFFLFLSAAFSLSAESYDSYRRDDLLLLGDGKRDLTGQGRFFSFRKNETEKRETIPGENEAPGAYANLHAIYRGLTQYGGAEREKADVSFSSYDKKGDIKI</sequence>
<protein>
    <submittedName>
        <fullName evidence="1">Uncharacterized protein</fullName>
    </submittedName>
</protein>
<reference evidence="1" key="1">
    <citation type="submission" date="2017-07" db="EMBL/GenBank/DDBJ databases">
        <title>Leptospira spp. isolated from tropical soils.</title>
        <authorList>
            <person name="Thibeaux R."/>
            <person name="Iraola G."/>
            <person name="Ferres I."/>
            <person name="Bierque E."/>
            <person name="Girault D."/>
            <person name="Soupe-Gilbert M.-E."/>
            <person name="Picardeau M."/>
            <person name="Goarant C."/>
        </authorList>
    </citation>
    <scope>NUCLEOTIDE SEQUENCE [LARGE SCALE GENOMIC DNA]</scope>
    <source>
        <strain evidence="1">ATI7-C-A5</strain>
    </source>
</reference>
<name>A0A2N0B9I7_9LEPT</name>
<proteinExistence type="predicted"/>
<gene>
    <name evidence="1" type="ORF">CH379_09170</name>
</gene>
<evidence type="ECO:0000313" key="1">
    <source>
        <dbReference type="EMBL" id="PJZ93173.1"/>
    </source>
</evidence>
<accession>A0A2N0B9I7</accession>